<evidence type="ECO:0000313" key="3">
    <source>
        <dbReference type="Proteomes" id="UP001370758"/>
    </source>
</evidence>
<dbReference type="PANTHER" id="PTHR38166">
    <property type="entry name" value="C2H2-TYPE DOMAIN-CONTAINING PROTEIN-RELATED"/>
    <property type="match status" value="1"/>
</dbReference>
<feature type="compositionally biased region" description="Polar residues" evidence="1">
    <location>
        <begin position="262"/>
        <end position="287"/>
    </location>
</feature>
<sequence>MMTAKNLPDLPSNQSGVILGGSAEEANSKSVSDAPLDSCLSKLPNPFSPHGSEKSAPNELASHEGVKSKADPESLSDIESNLDPSCCTFDRPDENYFDLDLILTIKYFSGLIWSRVGLENAIWWHHSTAESSIKREKVREAVVFFREMKESEPRKLRQLISVIKANSPPVKFKFSQPRQLQYSDETSGTKDHQNPAFLSERASKLNIILLLLQLVTWREAACRFGRESSVSSSIIEAEDSLESATVDENDATLAANEVGDNISDNTQRASEPSLESSTSENPTNPGNKKTARSSKKRQGIDQDKSDDNDEGDGGNQPPRKQRKLSKKALNGQLACPFAKAEPALYLRCITIGRKDLSGVKEHLRRNHFNNTTPPDLLAAGTWNRMFQFCYPERDPQSYPSPYVDVAEIFYNVLIWSRLSRRAQQDIALSYQRANNPNLSVNVAGLVTIVPEIEEVGNPALTRTTLGEARNETTSAPPASNPIVESTWKDAFGCHHNQPGNFATTNDDFAETSSLCSATRLEGRSFDIIGSSVPSAYRQGTQGQGVDLWGGDIGYSPGLAAAISEMAGPHFTSPLLPEGVQIQSAEFSNFLDTEFGIPPSLPPEEKYKLVVSSIDTDGIFDPTTGYTMPSAPFEPFNISSTIFPDPQLGVYEAQTQIPFCPVSITFPEAPQIHSSGSEPECRSSSTTDSQALSLPSPKAIPRQQCANNTGSGNNLLLVSRRPVNPNSVEGQGYKRYRFEGFDDFRENFEAWLALEFIDPMFDWATMEFYNDNRGAHLTNVEEVIDDLEGSFTHYRSTKASLYLVMKDKGKQKAN</sequence>
<evidence type="ECO:0000256" key="1">
    <source>
        <dbReference type="SAM" id="MobiDB-lite"/>
    </source>
</evidence>
<proteinExistence type="predicted"/>
<accession>A0AAV9WH73</accession>
<dbReference type="PANTHER" id="PTHR38166:SF1">
    <property type="entry name" value="C2H2-TYPE DOMAIN-CONTAINING PROTEIN"/>
    <property type="match status" value="1"/>
</dbReference>
<name>A0AAV9WH73_9PEZI</name>
<feature type="region of interest" description="Disordered" evidence="1">
    <location>
        <begin position="670"/>
        <end position="700"/>
    </location>
</feature>
<feature type="region of interest" description="Disordered" evidence="1">
    <location>
        <begin position="1"/>
        <end position="77"/>
    </location>
</feature>
<protein>
    <submittedName>
        <fullName evidence="2">Uncharacterized protein</fullName>
    </submittedName>
</protein>
<keyword evidence="3" id="KW-1185">Reference proteome</keyword>
<dbReference type="EMBL" id="JAVHJL010000003">
    <property type="protein sequence ID" value="KAK6507512.1"/>
    <property type="molecule type" value="Genomic_DNA"/>
</dbReference>
<organism evidence="2 3">
    <name type="scientific">Arthrobotrys musiformis</name>
    <dbReference type="NCBI Taxonomy" id="47236"/>
    <lineage>
        <taxon>Eukaryota</taxon>
        <taxon>Fungi</taxon>
        <taxon>Dikarya</taxon>
        <taxon>Ascomycota</taxon>
        <taxon>Pezizomycotina</taxon>
        <taxon>Orbiliomycetes</taxon>
        <taxon>Orbiliales</taxon>
        <taxon>Orbiliaceae</taxon>
        <taxon>Arthrobotrys</taxon>
    </lineage>
</organism>
<feature type="compositionally biased region" description="Basic and acidic residues" evidence="1">
    <location>
        <begin position="61"/>
        <end position="72"/>
    </location>
</feature>
<reference evidence="2 3" key="1">
    <citation type="submission" date="2023-08" db="EMBL/GenBank/DDBJ databases">
        <authorList>
            <person name="Palmer J.M."/>
        </authorList>
    </citation>
    <scope>NUCLEOTIDE SEQUENCE [LARGE SCALE GENOMIC DNA]</scope>
    <source>
        <strain evidence="2 3">TWF481</strain>
    </source>
</reference>
<evidence type="ECO:0000313" key="2">
    <source>
        <dbReference type="EMBL" id="KAK6507512.1"/>
    </source>
</evidence>
<feature type="compositionally biased region" description="Low complexity" evidence="1">
    <location>
        <begin position="673"/>
        <end position="684"/>
    </location>
</feature>
<comment type="caution">
    <text evidence="2">The sequence shown here is derived from an EMBL/GenBank/DDBJ whole genome shotgun (WGS) entry which is preliminary data.</text>
</comment>
<dbReference type="AlphaFoldDB" id="A0AAV9WH73"/>
<gene>
    <name evidence="2" type="ORF">TWF481_005943</name>
</gene>
<feature type="region of interest" description="Disordered" evidence="1">
    <location>
        <begin position="255"/>
        <end position="327"/>
    </location>
</feature>
<dbReference type="Proteomes" id="UP001370758">
    <property type="component" value="Unassembled WGS sequence"/>
</dbReference>